<evidence type="ECO:0008006" key="2">
    <source>
        <dbReference type="Google" id="ProtNLM"/>
    </source>
</evidence>
<name>A0A3G3MHI8_9FLOR</name>
<evidence type="ECO:0000313" key="1">
    <source>
        <dbReference type="EMBL" id="AYR06295.1"/>
    </source>
</evidence>
<dbReference type="AlphaFoldDB" id="A0A3G3MHI8"/>
<proteinExistence type="predicted"/>
<protein>
    <recommendedName>
        <fullName evidence="2">Chromophore lyase cpcS/cpeS</fullName>
    </recommendedName>
</protein>
<sequence length="162" mass="19166">MNVHSLINQIEGDWLVQTTTYYLNTYKVKSNNQKITCQQISRNSQQARLLINTVNNSNIPLETYLLEYIFGATGKRLYFCFLYNKSLRKGHIVKYINNNRAIEQYVFFIDYKNNVHIKSKYKNVQILEYLYFVSDNFKTVKSIINKNNQCVAICFSSKIKMN</sequence>
<organism evidence="1">
    <name type="scientific">Renouxia sp</name>
    <dbReference type="NCBI Taxonomy" id="2485823"/>
    <lineage>
        <taxon>Eukaryota</taxon>
        <taxon>Rhodophyta</taxon>
        <taxon>Florideophyceae</taxon>
        <taxon>Corallinophycidae</taxon>
        <taxon>Rhodogorgonales</taxon>
        <taxon>Rhodogorgonaceae</taxon>
        <taxon>Renouxia</taxon>
    </lineage>
</organism>
<dbReference type="InterPro" id="IPR012674">
    <property type="entry name" value="Calycin"/>
</dbReference>
<dbReference type="EMBL" id="MH281629">
    <property type="protein sequence ID" value="AYR06295.1"/>
    <property type="molecule type" value="Genomic_DNA"/>
</dbReference>
<geneLocation type="plastid" evidence="1"/>
<dbReference type="Gene3D" id="2.40.128.20">
    <property type="match status" value="1"/>
</dbReference>
<keyword evidence="1" id="KW-0934">Plastid</keyword>
<accession>A0A3G3MHI8</accession>
<gene>
    <name evidence="1" type="primary">ycf58</name>
</gene>
<reference evidence="1" key="1">
    <citation type="journal article" date="2018" name="Genome Biol. Evol.">
        <title>Mitochondrial and Plastid Genomes from Coralline Red Algae Provide Insights into the Incongruent Evolutionary Histories of Organelles.</title>
        <authorList>
            <person name="Lee J."/>
            <person name="Song H.J."/>
            <person name="In Park S."/>
            <person name="Lee Y.M."/>
            <person name="Jeong S.Y."/>
            <person name="Oh Cho T."/>
            <person name="Kim J.H."/>
            <person name="Choi H.G."/>
            <person name="Choi C.G."/>
            <person name="Nelson W.A."/>
            <person name="Fredericq S."/>
            <person name="Bhattacharya D."/>
            <person name="Su Yoon H."/>
        </authorList>
    </citation>
    <scope>NUCLEOTIDE SEQUENCE</scope>
</reference>